<dbReference type="AlphaFoldDB" id="A0A124HV26"/>
<dbReference type="Proteomes" id="UP000053669">
    <property type="component" value="Unassembled WGS sequence"/>
</dbReference>
<name>A0A124HV26_9ACTN</name>
<evidence type="ECO:0000313" key="2">
    <source>
        <dbReference type="Proteomes" id="UP000053669"/>
    </source>
</evidence>
<dbReference type="EMBL" id="LMWU01000080">
    <property type="protein sequence ID" value="KUN55595.1"/>
    <property type="molecule type" value="Genomic_DNA"/>
</dbReference>
<gene>
    <name evidence="1" type="ORF">AQJ46_49230</name>
</gene>
<accession>A0A124HV26</accession>
<comment type="caution">
    <text evidence="1">The sequence shown here is derived from an EMBL/GenBank/DDBJ whole genome shotgun (WGS) entry which is preliminary data.</text>
</comment>
<reference evidence="1 2" key="1">
    <citation type="submission" date="2015-10" db="EMBL/GenBank/DDBJ databases">
        <title>Draft genome sequence of Streptomyces canus DSM 40017, type strain for the species Streptomyces canus.</title>
        <authorList>
            <person name="Ruckert C."/>
            <person name="Winkler A."/>
            <person name="Kalinowski J."/>
            <person name="Kampfer P."/>
            <person name="Glaeser S."/>
        </authorList>
    </citation>
    <scope>NUCLEOTIDE SEQUENCE [LARGE SCALE GENOMIC DNA]</scope>
    <source>
        <strain evidence="1 2">DSM 40017</strain>
    </source>
</reference>
<evidence type="ECO:0000313" key="1">
    <source>
        <dbReference type="EMBL" id="KUN55595.1"/>
    </source>
</evidence>
<sequence>MTLHFTRSPEALHDFFACSRLPAPCWPVAGGQSVPSSSLRNTSSTSVVVRGAGGVVPGDLERL</sequence>
<proteinExistence type="predicted"/>
<dbReference type="RefSeq" id="WP_059211891.1">
    <property type="nucleotide sequence ID" value="NZ_KQ948688.1"/>
</dbReference>
<organism evidence="1 2">
    <name type="scientific">Streptomyces canus</name>
    <dbReference type="NCBI Taxonomy" id="58343"/>
    <lineage>
        <taxon>Bacteria</taxon>
        <taxon>Bacillati</taxon>
        <taxon>Actinomycetota</taxon>
        <taxon>Actinomycetes</taxon>
        <taxon>Kitasatosporales</taxon>
        <taxon>Streptomycetaceae</taxon>
        <taxon>Streptomyces</taxon>
        <taxon>Streptomyces aurantiacus group</taxon>
    </lineage>
</organism>
<protein>
    <submittedName>
        <fullName evidence="1">Uncharacterized protein</fullName>
    </submittedName>
</protein>
<dbReference type="STRING" id="58343.AQJ46_49230"/>